<organism evidence="3 4">
    <name type="scientific">Flavobacterium cerinum</name>
    <dbReference type="NCBI Taxonomy" id="2502784"/>
    <lineage>
        <taxon>Bacteria</taxon>
        <taxon>Pseudomonadati</taxon>
        <taxon>Bacteroidota</taxon>
        <taxon>Flavobacteriia</taxon>
        <taxon>Flavobacteriales</taxon>
        <taxon>Flavobacteriaceae</taxon>
        <taxon>Flavobacterium</taxon>
    </lineage>
</organism>
<dbReference type="Pfam" id="PF02517">
    <property type="entry name" value="Rce1-like"/>
    <property type="match status" value="1"/>
</dbReference>
<reference evidence="3" key="1">
    <citation type="submission" date="2022-07" db="EMBL/GenBank/DDBJ databases">
        <title>Isolation, identification, and degradation of a PFOSA degrading strain from sewage treatment plant.</title>
        <authorList>
            <person name="Zhang L."/>
            <person name="Huo Y."/>
        </authorList>
    </citation>
    <scope>NUCLEOTIDE SEQUENCE</scope>
    <source>
        <strain evidence="3">C1</strain>
    </source>
</reference>
<name>A0ABY5IME9_9FLAO</name>
<keyword evidence="3" id="KW-0482">Metalloprotease</keyword>
<gene>
    <name evidence="3" type="ORF">NOX80_10275</name>
</gene>
<feature type="domain" description="CAAX prenyl protease 2/Lysostaphin resistance protein A-like" evidence="2">
    <location>
        <begin position="167"/>
        <end position="251"/>
    </location>
</feature>
<evidence type="ECO:0000313" key="3">
    <source>
        <dbReference type="EMBL" id="UUC44018.1"/>
    </source>
</evidence>
<keyword evidence="4" id="KW-1185">Reference proteome</keyword>
<accession>A0ABY5IME9</accession>
<keyword evidence="3" id="KW-0645">Protease</keyword>
<evidence type="ECO:0000313" key="4">
    <source>
        <dbReference type="Proteomes" id="UP001059844"/>
    </source>
</evidence>
<feature type="transmembrane region" description="Helical" evidence="1">
    <location>
        <begin position="12"/>
        <end position="30"/>
    </location>
</feature>
<keyword evidence="1" id="KW-0472">Membrane</keyword>
<feature type="transmembrane region" description="Helical" evidence="1">
    <location>
        <begin position="182"/>
        <end position="204"/>
    </location>
</feature>
<dbReference type="InterPro" id="IPR003675">
    <property type="entry name" value="Rce1/LyrA-like_dom"/>
</dbReference>
<protein>
    <submittedName>
        <fullName evidence="3">CPBP family intramembrane metalloprotease</fullName>
    </submittedName>
</protein>
<dbReference type="GO" id="GO:0008237">
    <property type="term" value="F:metallopeptidase activity"/>
    <property type="evidence" value="ECO:0007669"/>
    <property type="project" value="UniProtKB-KW"/>
</dbReference>
<feature type="transmembrane region" description="Helical" evidence="1">
    <location>
        <begin position="63"/>
        <end position="84"/>
    </location>
</feature>
<dbReference type="EMBL" id="CP101751">
    <property type="protein sequence ID" value="UUC44018.1"/>
    <property type="molecule type" value="Genomic_DNA"/>
</dbReference>
<dbReference type="RefSeq" id="WP_256549687.1">
    <property type="nucleotide sequence ID" value="NZ_CP101751.1"/>
</dbReference>
<proteinExistence type="predicted"/>
<keyword evidence="1" id="KW-0812">Transmembrane</keyword>
<keyword evidence="3" id="KW-0378">Hydrolase</keyword>
<evidence type="ECO:0000256" key="1">
    <source>
        <dbReference type="SAM" id="Phobius"/>
    </source>
</evidence>
<sequence>MSNFFATEGERLIRLLISIIILVTYYYKFLNWVRDFWVARIAKKVGDFYKGKTNWKLFDVENVVTLMVSILLQFGLFIILGIVLDFDFHSLFPDTFLLLPLFLGILLGFSEMALASGFVLVVMRLMILLKPSAPTSNHYWFILLNSGWMRLFSRAEALLPKWQARILVAGYVGVEEIIYRPVYISALLPFGKVIALLVSTVIFAGYQIFNVPNARAAIYPMIGALVLGLVNGSIFIHTGLIWPLVVAHIVFFISVSNSVDRS</sequence>
<feature type="transmembrane region" description="Helical" evidence="1">
    <location>
        <begin position="240"/>
        <end position="259"/>
    </location>
</feature>
<evidence type="ECO:0000259" key="2">
    <source>
        <dbReference type="Pfam" id="PF02517"/>
    </source>
</evidence>
<feature type="transmembrane region" description="Helical" evidence="1">
    <location>
        <begin position="96"/>
        <end position="127"/>
    </location>
</feature>
<keyword evidence="1" id="KW-1133">Transmembrane helix</keyword>
<dbReference type="Proteomes" id="UP001059844">
    <property type="component" value="Chromosome"/>
</dbReference>